<evidence type="ECO:0000256" key="1">
    <source>
        <dbReference type="SAM" id="MobiDB-lite"/>
    </source>
</evidence>
<evidence type="ECO:0000313" key="2">
    <source>
        <dbReference type="EMBL" id="RAL41850.1"/>
    </source>
</evidence>
<comment type="caution">
    <text evidence="2">The sequence shown here is derived from an EMBL/GenBank/DDBJ whole genome shotgun (WGS) entry which is preliminary data.</text>
</comment>
<accession>A0A328D9K6</accession>
<feature type="compositionally biased region" description="Basic residues" evidence="1">
    <location>
        <begin position="1"/>
        <end position="10"/>
    </location>
</feature>
<dbReference type="AlphaFoldDB" id="A0A328D9K6"/>
<gene>
    <name evidence="2" type="ORF">DM860_009032</name>
</gene>
<organism evidence="2 3">
    <name type="scientific">Cuscuta australis</name>
    <dbReference type="NCBI Taxonomy" id="267555"/>
    <lineage>
        <taxon>Eukaryota</taxon>
        <taxon>Viridiplantae</taxon>
        <taxon>Streptophyta</taxon>
        <taxon>Embryophyta</taxon>
        <taxon>Tracheophyta</taxon>
        <taxon>Spermatophyta</taxon>
        <taxon>Magnoliopsida</taxon>
        <taxon>eudicotyledons</taxon>
        <taxon>Gunneridae</taxon>
        <taxon>Pentapetalae</taxon>
        <taxon>asterids</taxon>
        <taxon>lamiids</taxon>
        <taxon>Solanales</taxon>
        <taxon>Convolvulaceae</taxon>
        <taxon>Cuscuteae</taxon>
        <taxon>Cuscuta</taxon>
        <taxon>Cuscuta subgen. Grammica</taxon>
        <taxon>Cuscuta sect. Cleistogrammica</taxon>
    </lineage>
</organism>
<feature type="compositionally biased region" description="Polar residues" evidence="1">
    <location>
        <begin position="22"/>
        <end position="37"/>
    </location>
</feature>
<sequence length="98" mass="11421">MMHKINKKKSRNENTPPGCPAQKQQHSDNQIKPNFSHLQWRGKNRRAGLERNGERREPIASRAAESQLWRTPQERRRAGLQFRLKRGVAVRAAVLIFV</sequence>
<protein>
    <submittedName>
        <fullName evidence="2">Uncharacterized protein</fullName>
    </submittedName>
</protein>
<feature type="compositionally biased region" description="Basic and acidic residues" evidence="1">
    <location>
        <begin position="47"/>
        <end position="59"/>
    </location>
</feature>
<dbReference type="EMBL" id="NQVE01000183">
    <property type="protein sequence ID" value="RAL41850.1"/>
    <property type="molecule type" value="Genomic_DNA"/>
</dbReference>
<evidence type="ECO:0000313" key="3">
    <source>
        <dbReference type="Proteomes" id="UP000249390"/>
    </source>
</evidence>
<dbReference type="Proteomes" id="UP000249390">
    <property type="component" value="Unassembled WGS sequence"/>
</dbReference>
<keyword evidence="3" id="KW-1185">Reference proteome</keyword>
<name>A0A328D9K6_9ASTE</name>
<reference evidence="2 3" key="1">
    <citation type="submission" date="2018-06" db="EMBL/GenBank/DDBJ databases">
        <title>The Genome of Cuscuta australis (Dodder) Provides Insight into the Evolution of Plant Parasitism.</title>
        <authorList>
            <person name="Liu H."/>
        </authorList>
    </citation>
    <scope>NUCLEOTIDE SEQUENCE [LARGE SCALE GENOMIC DNA]</scope>
    <source>
        <strain evidence="3">cv. Yunnan</strain>
        <tissue evidence="2">Vines</tissue>
    </source>
</reference>
<proteinExistence type="predicted"/>
<feature type="region of interest" description="Disordered" evidence="1">
    <location>
        <begin position="1"/>
        <end position="73"/>
    </location>
</feature>